<organism evidence="3 4">
    <name type="scientific">Bombyx mandarina</name>
    <name type="common">Wild silk moth</name>
    <name type="synonym">Wild silkworm</name>
    <dbReference type="NCBI Taxonomy" id="7092"/>
    <lineage>
        <taxon>Eukaryota</taxon>
        <taxon>Metazoa</taxon>
        <taxon>Ecdysozoa</taxon>
        <taxon>Arthropoda</taxon>
        <taxon>Hexapoda</taxon>
        <taxon>Insecta</taxon>
        <taxon>Pterygota</taxon>
        <taxon>Neoptera</taxon>
        <taxon>Endopterygota</taxon>
        <taxon>Lepidoptera</taxon>
        <taxon>Glossata</taxon>
        <taxon>Ditrysia</taxon>
        <taxon>Bombycoidea</taxon>
        <taxon>Bombycidae</taxon>
        <taxon>Bombycinae</taxon>
        <taxon>Bombyx</taxon>
    </lineage>
</organism>
<comment type="similarity">
    <text evidence="1">Belongs to the bile acid:sodium symporter (BASS) (TC 2.A.28) family.</text>
</comment>
<feature type="transmembrane region" description="Helical" evidence="2">
    <location>
        <begin position="94"/>
        <end position="119"/>
    </location>
</feature>
<keyword evidence="3" id="KW-1185">Reference proteome</keyword>
<feature type="transmembrane region" description="Helical" evidence="2">
    <location>
        <begin position="245"/>
        <end position="267"/>
    </location>
</feature>
<dbReference type="AlphaFoldDB" id="A0A6J2JZU0"/>
<evidence type="ECO:0000313" key="4">
    <source>
        <dbReference type="RefSeq" id="XP_028034948.1"/>
    </source>
</evidence>
<keyword evidence="2" id="KW-0812">Transmembrane</keyword>
<dbReference type="Proteomes" id="UP000504629">
    <property type="component" value="Unplaced"/>
</dbReference>
<dbReference type="InterPro" id="IPR038770">
    <property type="entry name" value="Na+/solute_symporter_sf"/>
</dbReference>
<evidence type="ECO:0000256" key="2">
    <source>
        <dbReference type="SAM" id="Phobius"/>
    </source>
</evidence>
<dbReference type="InterPro" id="IPR016833">
    <property type="entry name" value="Put_Na-Bile_cotransptr"/>
</dbReference>
<gene>
    <name evidence="4" type="primary">LOC114246567</name>
</gene>
<keyword evidence="2" id="KW-0472">Membrane</keyword>
<dbReference type="KEGG" id="bman:114246567"/>
<feature type="transmembrane region" description="Helical" evidence="2">
    <location>
        <begin position="186"/>
        <end position="204"/>
    </location>
</feature>
<dbReference type="GeneID" id="114246567"/>
<accession>A0A6J2JZU0</accession>
<keyword evidence="2" id="KW-1133">Transmembrane helix</keyword>
<feature type="transmembrane region" description="Helical" evidence="2">
    <location>
        <begin position="40"/>
        <end position="58"/>
    </location>
</feature>
<feature type="transmembrane region" description="Helical" evidence="2">
    <location>
        <begin position="152"/>
        <end position="174"/>
    </location>
</feature>
<sequence>MTFVTGVSVSKELVRSPKKFIISKNSEYNVDLWKELTKKWLVIGVFIVITLAVLTPGIGASGGIIHTEYTSYLLLSYIYYLAGRQTVLPIKLPTTVILITCVHTHIVIPCIHVVIVSAIRDLTDIGIVKGALYSSVGAPTMWLSITLSDSDAAAAVVAFNYVASLVAIPLSLFILCGHPSKPETKVLVTVVSAVAPYAIGVYHAKRHGSTKRSVTEARTYALVLLYVECCQYFDNAGGVMKVFDLFAIILLVFTCLLTSTTACWVYARCGLIDGEHSRTIALCSMSKSIEFASWRSQCAISGASMMLAALPARALVLAVISDGERASSPAPE</sequence>
<dbReference type="OrthoDB" id="7486136at2759"/>
<dbReference type="RefSeq" id="XP_028034948.1">
    <property type="nucleotide sequence ID" value="XM_028179147.1"/>
</dbReference>
<feature type="transmembrane region" description="Helical" evidence="2">
    <location>
        <begin position="125"/>
        <end position="145"/>
    </location>
</feature>
<dbReference type="Pfam" id="PF13593">
    <property type="entry name" value="SBF_like"/>
    <property type="match status" value="1"/>
</dbReference>
<evidence type="ECO:0000256" key="1">
    <source>
        <dbReference type="ARBA" id="ARBA00006528"/>
    </source>
</evidence>
<evidence type="ECO:0000313" key="3">
    <source>
        <dbReference type="Proteomes" id="UP000504629"/>
    </source>
</evidence>
<protein>
    <submittedName>
        <fullName evidence="4">Sodium/bile acid cotransporter 7-like isoform X1</fullName>
    </submittedName>
</protein>
<name>A0A6J2JZU0_BOMMA</name>
<reference evidence="4" key="1">
    <citation type="submission" date="2025-08" db="UniProtKB">
        <authorList>
            <consortium name="RefSeq"/>
        </authorList>
    </citation>
    <scope>IDENTIFICATION</scope>
    <source>
        <tissue evidence="4">Silk gland</tissue>
    </source>
</reference>
<proteinExistence type="inferred from homology"/>
<dbReference type="Gene3D" id="1.20.1530.20">
    <property type="match status" value="1"/>
</dbReference>